<dbReference type="InterPro" id="IPR036396">
    <property type="entry name" value="Cyt_P450_sf"/>
</dbReference>
<evidence type="ECO:0000313" key="10">
    <source>
        <dbReference type="Proteomes" id="UP001162164"/>
    </source>
</evidence>
<keyword evidence="6 8" id="KW-0408">Iron</keyword>
<protein>
    <recommendedName>
        <fullName evidence="11">Cytochrome P450</fullName>
    </recommendedName>
</protein>
<dbReference type="CDD" id="cd11054">
    <property type="entry name" value="CYP24A1-like"/>
    <property type="match status" value="1"/>
</dbReference>
<comment type="caution">
    <text evidence="9">The sequence shown here is derived from an EMBL/GenBank/DDBJ whole genome shotgun (WGS) entry which is preliminary data.</text>
</comment>
<dbReference type="PROSITE" id="PS00086">
    <property type="entry name" value="CYTOCHROME_P450"/>
    <property type="match status" value="1"/>
</dbReference>
<evidence type="ECO:0000256" key="8">
    <source>
        <dbReference type="RuleBase" id="RU000461"/>
    </source>
</evidence>
<evidence type="ECO:0000313" key="9">
    <source>
        <dbReference type="EMBL" id="KAJ8977307.1"/>
    </source>
</evidence>
<evidence type="ECO:0008006" key="11">
    <source>
        <dbReference type="Google" id="ProtNLM"/>
    </source>
</evidence>
<evidence type="ECO:0000256" key="7">
    <source>
        <dbReference type="ARBA" id="ARBA00023033"/>
    </source>
</evidence>
<keyword evidence="7 8" id="KW-0503">Monooxygenase</keyword>
<dbReference type="PRINTS" id="PR00463">
    <property type="entry name" value="EP450I"/>
</dbReference>
<comment type="similarity">
    <text evidence="2 8">Belongs to the cytochrome P450 family.</text>
</comment>
<sequence>MVLLFDPSDMEHALRNVGPHPIRNGLEAFTYYRNKERADIFKGVGGLLTVHGEDWFKFRSMANPILMQPRTIQQYVGPMDTVANDLIKNMEYFAEENENNEMPENFINELYKWSLESIGTVALNKRLDCLNMNLEKGLETQKFISSVIRANELMYYLEFFVPIWKVVSTPHWKEFVQNLNVVTETAHKYIDKALAEKIPEDVPEHKLSILHRLVKVDQKFATAMVTDMLAAGVDTTGKTLGAALYFLARNPEKQARLRKEAMQNLPVKNSPVTNEVLSKSPYLKAVIKETTRLSPIGIANMRQTVKDLVLGGYRIPKNTEAVTFHLVSSLTNGFKEPEKFIPERFLRTTSDEYSAKNAHPFATLPFGFGARSCIGKRLANLELEVALIKISRNFELSWPYEDMKFDFKLIYGIAGPLKLKVQPLQP</sequence>
<organism evidence="9 10">
    <name type="scientific">Molorchus minor</name>
    <dbReference type="NCBI Taxonomy" id="1323400"/>
    <lineage>
        <taxon>Eukaryota</taxon>
        <taxon>Metazoa</taxon>
        <taxon>Ecdysozoa</taxon>
        <taxon>Arthropoda</taxon>
        <taxon>Hexapoda</taxon>
        <taxon>Insecta</taxon>
        <taxon>Pterygota</taxon>
        <taxon>Neoptera</taxon>
        <taxon>Endopterygota</taxon>
        <taxon>Coleoptera</taxon>
        <taxon>Polyphaga</taxon>
        <taxon>Cucujiformia</taxon>
        <taxon>Chrysomeloidea</taxon>
        <taxon>Cerambycidae</taxon>
        <taxon>Lamiinae</taxon>
        <taxon>Monochamini</taxon>
        <taxon>Molorchus</taxon>
    </lineage>
</organism>
<gene>
    <name evidence="9" type="ORF">NQ317_009325</name>
</gene>
<evidence type="ECO:0000256" key="4">
    <source>
        <dbReference type="ARBA" id="ARBA00022723"/>
    </source>
</evidence>
<comment type="cofactor">
    <cofactor evidence="1">
        <name>heme</name>
        <dbReference type="ChEBI" id="CHEBI:30413"/>
    </cofactor>
</comment>
<dbReference type="SUPFAM" id="SSF48264">
    <property type="entry name" value="Cytochrome P450"/>
    <property type="match status" value="1"/>
</dbReference>
<evidence type="ECO:0000256" key="6">
    <source>
        <dbReference type="ARBA" id="ARBA00023004"/>
    </source>
</evidence>
<reference evidence="9" key="1">
    <citation type="journal article" date="2023" name="Insect Mol. Biol.">
        <title>Genome sequencing provides insights into the evolution of gene families encoding plant cell wall-degrading enzymes in longhorned beetles.</title>
        <authorList>
            <person name="Shin N.R."/>
            <person name="Okamura Y."/>
            <person name="Kirsch R."/>
            <person name="Pauchet Y."/>
        </authorList>
    </citation>
    <scope>NUCLEOTIDE SEQUENCE</scope>
    <source>
        <strain evidence="9">MMC_N1</strain>
    </source>
</reference>
<evidence type="ECO:0000256" key="3">
    <source>
        <dbReference type="ARBA" id="ARBA00022617"/>
    </source>
</evidence>
<dbReference type="Pfam" id="PF00067">
    <property type="entry name" value="p450"/>
    <property type="match status" value="1"/>
</dbReference>
<name>A0ABQ9JHC9_9CUCU</name>
<dbReference type="InterPro" id="IPR050479">
    <property type="entry name" value="CYP11_CYP27_families"/>
</dbReference>
<evidence type="ECO:0000256" key="5">
    <source>
        <dbReference type="ARBA" id="ARBA00023002"/>
    </source>
</evidence>
<dbReference type="InterPro" id="IPR001128">
    <property type="entry name" value="Cyt_P450"/>
</dbReference>
<accession>A0ABQ9JHC9</accession>
<dbReference type="Proteomes" id="UP001162164">
    <property type="component" value="Unassembled WGS sequence"/>
</dbReference>
<proteinExistence type="inferred from homology"/>
<dbReference type="PANTHER" id="PTHR24279:SF120">
    <property type="entry name" value="CYTOCHROME P450"/>
    <property type="match status" value="1"/>
</dbReference>
<dbReference type="EMBL" id="JAPWTJ010000561">
    <property type="protein sequence ID" value="KAJ8977307.1"/>
    <property type="molecule type" value="Genomic_DNA"/>
</dbReference>
<keyword evidence="3 8" id="KW-0349">Heme</keyword>
<dbReference type="PANTHER" id="PTHR24279">
    <property type="entry name" value="CYTOCHROME P450"/>
    <property type="match status" value="1"/>
</dbReference>
<evidence type="ECO:0000256" key="2">
    <source>
        <dbReference type="ARBA" id="ARBA00010617"/>
    </source>
</evidence>
<dbReference type="InterPro" id="IPR017972">
    <property type="entry name" value="Cyt_P450_CS"/>
</dbReference>
<dbReference type="PRINTS" id="PR00385">
    <property type="entry name" value="P450"/>
</dbReference>
<keyword evidence="5 8" id="KW-0560">Oxidoreductase</keyword>
<keyword evidence="4 8" id="KW-0479">Metal-binding</keyword>
<dbReference type="InterPro" id="IPR002401">
    <property type="entry name" value="Cyt_P450_E_grp-I"/>
</dbReference>
<evidence type="ECO:0000256" key="1">
    <source>
        <dbReference type="ARBA" id="ARBA00001971"/>
    </source>
</evidence>
<dbReference type="Gene3D" id="1.10.630.10">
    <property type="entry name" value="Cytochrome P450"/>
    <property type="match status" value="1"/>
</dbReference>
<keyword evidence="10" id="KW-1185">Reference proteome</keyword>